<dbReference type="STRING" id="348802.A0A0D2CUS0"/>
<keyword evidence="3 6" id="KW-0479">Metal-binding</keyword>
<dbReference type="GO" id="GO:0008270">
    <property type="term" value="F:zinc ion binding"/>
    <property type="evidence" value="ECO:0007669"/>
    <property type="project" value="InterPro"/>
</dbReference>
<dbReference type="OrthoDB" id="1560166at2759"/>
<evidence type="ECO:0000259" key="7">
    <source>
        <dbReference type="Pfam" id="PF00107"/>
    </source>
</evidence>
<dbReference type="InterPro" id="IPR002328">
    <property type="entry name" value="ADH_Zn_CS"/>
</dbReference>
<dbReference type="Gene3D" id="3.90.180.10">
    <property type="entry name" value="Medium-chain alcohol dehydrogenases, catalytic domain"/>
    <property type="match status" value="1"/>
</dbReference>
<keyword evidence="4 6" id="KW-0862">Zinc</keyword>
<evidence type="ECO:0000256" key="6">
    <source>
        <dbReference type="RuleBase" id="RU361277"/>
    </source>
</evidence>
<dbReference type="Pfam" id="PF08240">
    <property type="entry name" value="ADH_N"/>
    <property type="match status" value="1"/>
</dbReference>
<dbReference type="PANTHER" id="PTHR43350">
    <property type="entry name" value="NAD-DEPENDENT ALCOHOL DEHYDROGENASE"/>
    <property type="match status" value="1"/>
</dbReference>
<dbReference type="InterPro" id="IPR013154">
    <property type="entry name" value="ADH-like_N"/>
</dbReference>
<accession>A0A0D2CUS0</accession>
<evidence type="ECO:0000313" key="10">
    <source>
        <dbReference type="Proteomes" id="UP000054342"/>
    </source>
</evidence>
<evidence type="ECO:0000256" key="3">
    <source>
        <dbReference type="ARBA" id="ARBA00022723"/>
    </source>
</evidence>
<dbReference type="SUPFAM" id="SSF51735">
    <property type="entry name" value="NAD(P)-binding Rossmann-fold domains"/>
    <property type="match status" value="1"/>
</dbReference>
<protein>
    <recommendedName>
        <fullName evidence="11">Enoyl reductase (ER) domain-containing protein</fullName>
    </recommendedName>
</protein>
<dbReference type="InterPro" id="IPR011032">
    <property type="entry name" value="GroES-like_sf"/>
</dbReference>
<evidence type="ECO:0000256" key="4">
    <source>
        <dbReference type="ARBA" id="ARBA00022833"/>
    </source>
</evidence>
<feature type="domain" description="Alcohol dehydrogenase-like N-terminal" evidence="8">
    <location>
        <begin position="32"/>
        <end position="127"/>
    </location>
</feature>
<dbReference type="EMBL" id="KN847320">
    <property type="protein sequence ID" value="KIW53847.1"/>
    <property type="molecule type" value="Genomic_DNA"/>
</dbReference>
<dbReference type="RefSeq" id="XP_013314431.1">
    <property type="nucleotide sequence ID" value="XM_013458977.1"/>
</dbReference>
<dbReference type="Gene3D" id="3.40.50.720">
    <property type="entry name" value="NAD(P)-binding Rossmann-like Domain"/>
    <property type="match status" value="1"/>
</dbReference>
<dbReference type="AlphaFoldDB" id="A0A0D2CUS0"/>
<dbReference type="Pfam" id="PF00107">
    <property type="entry name" value="ADH_zinc_N"/>
    <property type="match status" value="1"/>
</dbReference>
<name>A0A0D2CUS0_9EURO</name>
<dbReference type="PROSITE" id="PS00059">
    <property type="entry name" value="ADH_ZINC"/>
    <property type="match status" value="1"/>
</dbReference>
<proteinExistence type="inferred from homology"/>
<sequence length="377" mass="40342">MSDEYLAIVCYPPNPGPNWKVENVKVARSPNEHELKVRMLATGICHSDIIVSSIPDGAPGMGYPRILGHEGAGIVEEVGSGVTVAQVGDPILLSYNFCRNCDLCHNDQQPYCMNWMMLNAVGVPGHFETPQGQTVNGNFFGQSSFAGASIVKEGSVVNVKDMVKDHEELKLLAPLGCGLLTGSGAVLNAANPKSHDIVMVTGVGGVGLGAIMAAKLAGCKEIIAVDKVALRLEIAKELGATKVINTSQEGSDLAETASKAVQGQRISYVIETTGAIPVITAAMEALGKRGKHIQVGVPQFNSEFAFPLSKFFADNKMFECHYLGDTTGQTHIPKMIQWYHEGKFPIDQIVKFFPAKDALQALQGMHDGSAIKPVIVW</sequence>
<evidence type="ECO:0000256" key="2">
    <source>
        <dbReference type="ARBA" id="ARBA00008072"/>
    </source>
</evidence>
<evidence type="ECO:0000256" key="5">
    <source>
        <dbReference type="ARBA" id="ARBA00023002"/>
    </source>
</evidence>
<organism evidence="9 10">
    <name type="scientific">Exophiala xenobiotica</name>
    <dbReference type="NCBI Taxonomy" id="348802"/>
    <lineage>
        <taxon>Eukaryota</taxon>
        <taxon>Fungi</taxon>
        <taxon>Dikarya</taxon>
        <taxon>Ascomycota</taxon>
        <taxon>Pezizomycotina</taxon>
        <taxon>Eurotiomycetes</taxon>
        <taxon>Chaetothyriomycetidae</taxon>
        <taxon>Chaetothyriales</taxon>
        <taxon>Herpotrichiellaceae</taxon>
        <taxon>Exophiala</taxon>
    </lineage>
</organism>
<evidence type="ECO:0008006" key="11">
    <source>
        <dbReference type="Google" id="ProtNLM"/>
    </source>
</evidence>
<reference evidence="9 10" key="1">
    <citation type="submission" date="2015-01" db="EMBL/GenBank/DDBJ databases">
        <title>The Genome Sequence of Exophiala xenobiotica CBS118157.</title>
        <authorList>
            <consortium name="The Broad Institute Genomics Platform"/>
            <person name="Cuomo C."/>
            <person name="de Hoog S."/>
            <person name="Gorbushina A."/>
            <person name="Stielow B."/>
            <person name="Teixiera M."/>
            <person name="Abouelleil A."/>
            <person name="Chapman S.B."/>
            <person name="Priest M."/>
            <person name="Young S.K."/>
            <person name="Wortman J."/>
            <person name="Nusbaum C."/>
            <person name="Birren B."/>
        </authorList>
    </citation>
    <scope>NUCLEOTIDE SEQUENCE [LARGE SCALE GENOMIC DNA]</scope>
    <source>
        <strain evidence="9 10">CBS 118157</strain>
    </source>
</reference>
<keyword evidence="10" id="KW-1185">Reference proteome</keyword>
<gene>
    <name evidence="9" type="ORF">PV05_06258</name>
</gene>
<keyword evidence="5" id="KW-0560">Oxidoreductase</keyword>
<dbReference type="GeneID" id="25328166"/>
<evidence type="ECO:0000256" key="1">
    <source>
        <dbReference type="ARBA" id="ARBA00001947"/>
    </source>
</evidence>
<dbReference type="InterPro" id="IPR013149">
    <property type="entry name" value="ADH-like_C"/>
</dbReference>
<evidence type="ECO:0000259" key="8">
    <source>
        <dbReference type="Pfam" id="PF08240"/>
    </source>
</evidence>
<dbReference type="SUPFAM" id="SSF50129">
    <property type="entry name" value="GroES-like"/>
    <property type="match status" value="1"/>
</dbReference>
<comment type="similarity">
    <text evidence="2 6">Belongs to the zinc-containing alcohol dehydrogenase family.</text>
</comment>
<dbReference type="Proteomes" id="UP000054342">
    <property type="component" value="Unassembled WGS sequence"/>
</dbReference>
<dbReference type="GO" id="GO:0016491">
    <property type="term" value="F:oxidoreductase activity"/>
    <property type="evidence" value="ECO:0007669"/>
    <property type="project" value="UniProtKB-KW"/>
</dbReference>
<evidence type="ECO:0000313" key="9">
    <source>
        <dbReference type="EMBL" id="KIW53847.1"/>
    </source>
</evidence>
<dbReference type="HOGENOM" id="CLU_026673_14_1_1"/>
<feature type="domain" description="Alcohol dehydrogenase-like C-terminal" evidence="7">
    <location>
        <begin position="205"/>
        <end position="339"/>
    </location>
</feature>
<dbReference type="PANTHER" id="PTHR43350:SF2">
    <property type="entry name" value="GROES-LIKE ZINC-BINDING ALCOHOL DEHYDROGENASE FAMILY PROTEIN"/>
    <property type="match status" value="1"/>
</dbReference>
<dbReference type="InterPro" id="IPR036291">
    <property type="entry name" value="NAD(P)-bd_dom_sf"/>
</dbReference>
<comment type="cofactor">
    <cofactor evidence="1 6">
        <name>Zn(2+)</name>
        <dbReference type="ChEBI" id="CHEBI:29105"/>
    </cofactor>
</comment>